<proteinExistence type="predicted"/>
<dbReference type="GO" id="GO:0000287">
    <property type="term" value="F:magnesium ion binding"/>
    <property type="evidence" value="ECO:0007669"/>
    <property type="project" value="TreeGrafter"/>
</dbReference>
<dbReference type="RefSeq" id="WP_168981497.1">
    <property type="nucleotide sequence ID" value="NZ_JABAGD010000009.1"/>
</dbReference>
<dbReference type="GO" id="GO:0005829">
    <property type="term" value="C:cytosol"/>
    <property type="evidence" value="ECO:0007669"/>
    <property type="project" value="TreeGrafter"/>
</dbReference>
<dbReference type="Proteomes" id="UP000587880">
    <property type="component" value="Unassembled WGS sequence"/>
</dbReference>
<dbReference type="AlphaFoldDB" id="A0A7X9SM86"/>
<name>A0A7X9SM86_CLOBE</name>
<evidence type="ECO:0000313" key="1">
    <source>
        <dbReference type="EMBL" id="NMF04492.1"/>
    </source>
</evidence>
<protein>
    <submittedName>
        <fullName evidence="1">Cof-type HAD-IIB family hydrolase</fullName>
    </submittedName>
</protein>
<sequence>MNKRILYVTDLDGTLLNSNGEVSQTSLKILKNQIEKGTLFSIATARNLQAAKRLISEIPINIPIILNNGIGFYDLNKEQYLKINEFPISQLNHLIKIFDKYKSYGFMYALKDGDIHFIYNNLDDSYDLEYFTERHLLYKGRCHQYDDFAQVPNDGYTILYFVLYGSFDRIKNVENCILDNPILKCVPNKNVYKDNYFLDIFSSKASKAIAIKELKELIGADEVIAFGDNFNDIEMLQSADRSYVPENGVPEAKAVATSVISSFDDDGVAKFIEKDTLIG</sequence>
<keyword evidence="1" id="KW-0378">Hydrolase</keyword>
<dbReference type="Pfam" id="PF08282">
    <property type="entry name" value="Hydrolase_3"/>
    <property type="match status" value="1"/>
</dbReference>
<accession>A0A7X9SM86</accession>
<dbReference type="PANTHER" id="PTHR10000:SF8">
    <property type="entry name" value="HAD SUPERFAMILY HYDROLASE-LIKE, TYPE 3"/>
    <property type="match status" value="1"/>
</dbReference>
<reference evidence="1 2" key="1">
    <citation type="submission" date="2020-04" db="EMBL/GenBank/DDBJ databases">
        <authorList>
            <person name="Hitch T.C.A."/>
            <person name="Wylensek D."/>
            <person name="Clavel T."/>
        </authorList>
    </citation>
    <scope>NUCLEOTIDE SEQUENCE [LARGE SCALE GENOMIC DNA]</scope>
    <source>
        <strain evidence="1 2">WB01_NA02</strain>
    </source>
</reference>
<evidence type="ECO:0000313" key="2">
    <source>
        <dbReference type="Proteomes" id="UP000587880"/>
    </source>
</evidence>
<dbReference type="PANTHER" id="PTHR10000">
    <property type="entry name" value="PHOSPHOSERINE PHOSPHATASE"/>
    <property type="match status" value="1"/>
</dbReference>
<dbReference type="Gene3D" id="3.30.1240.10">
    <property type="match status" value="1"/>
</dbReference>
<dbReference type="NCBIfam" id="TIGR00099">
    <property type="entry name" value="Cof-subfamily"/>
    <property type="match status" value="1"/>
</dbReference>
<dbReference type="GO" id="GO:0016791">
    <property type="term" value="F:phosphatase activity"/>
    <property type="evidence" value="ECO:0007669"/>
    <property type="project" value="UniProtKB-ARBA"/>
</dbReference>
<dbReference type="InterPro" id="IPR036412">
    <property type="entry name" value="HAD-like_sf"/>
</dbReference>
<dbReference type="InterPro" id="IPR000150">
    <property type="entry name" value="Cof"/>
</dbReference>
<dbReference type="InterPro" id="IPR006379">
    <property type="entry name" value="HAD-SF_hydro_IIB"/>
</dbReference>
<organism evidence="1 2">
    <name type="scientific">Clostridium beijerinckii</name>
    <name type="common">Clostridium MP</name>
    <dbReference type="NCBI Taxonomy" id="1520"/>
    <lineage>
        <taxon>Bacteria</taxon>
        <taxon>Bacillati</taxon>
        <taxon>Bacillota</taxon>
        <taxon>Clostridia</taxon>
        <taxon>Eubacteriales</taxon>
        <taxon>Clostridiaceae</taxon>
        <taxon>Clostridium</taxon>
    </lineage>
</organism>
<dbReference type="NCBIfam" id="TIGR01484">
    <property type="entry name" value="HAD-SF-IIB"/>
    <property type="match status" value="1"/>
</dbReference>
<dbReference type="PROSITE" id="PS01229">
    <property type="entry name" value="COF_2"/>
    <property type="match status" value="1"/>
</dbReference>
<dbReference type="EMBL" id="JABAGD010000009">
    <property type="protein sequence ID" value="NMF04492.1"/>
    <property type="molecule type" value="Genomic_DNA"/>
</dbReference>
<gene>
    <name evidence="1" type="ORF">HF849_06905</name>
</gene>
<comment type="caution">
    <text evidence="1">The sequence shown here is derived from an EMBL/GenBank/DDBJ whole genome shotgun (WGS) entry which is preliminary data.</text>
</comment>
<dbReference type="InterPro" id="IPR023214">
    <property type="entry name" value="HAD_sf"/>
</dbReference>
<dbReference type="Gene3D" id="3.40.50.1000">
    <property type="entry name" value="HAD superfamily/HAD-like"/>
    <property type="match status" value="1"/>
</dbReference>
<dbReference type="SUPFAM" id="SSF56784">
    <property type="entry name" value="HAD-like"/>
    <property type="match status" value="1"/>
</dbReference>